<dbReference type="SUPFAM" id="SSF52540">
    <property type="entry name" value="P-loop containing nucleoside triphosphate hydrolases"/>
    <property type="match status" value="1"/>
</dbReference>
<organism evidence="10 11">
    <name type="scientific">Paenibacillus zeisoli</name>
    <dbReference type="NCBI Taxonomy" id="2496267"/>
    <lineage>
        <taxon>Bacteria</taxon>
        <taxon>Bacillati</taxon>
        <taxon>Bacillota</taxon>
        <taxon>Bacilli</taxon>
        <taxon>Bacillales</taxon>
        <taxon>Paenibacillaceae</taxon>
        <taxon>Paenibacillus</taxon>
    </lineage>
</organism>
<evidence type="ECO:0000256" key="7">
    <source>
        <dbReference type="ARBA" id="ARBA00047899"/>
    </source>
</evidence>
<evidence type="ECO:0000256" key="1">
    <source>
        <dbReference type="ARBA" id="ARBA00012513"/>
    </source>
</evidence>
<dbReference type="Gene3D" id="1.10.510.10">
    <property type="entry name" value="Transferase(Phosphotransferase) domain 1"/>
    <property type="match status" value="1"/>
</dbReference>
<evidence type="ECO:0000256" key="4">
    <source>
        <dbReference type="ARBA" id="ARBA00022741"/>
    </source>
</evidence>
<name>A0A3S1E1P4_9BACL</name>
<dbReference type="SUPFAM" id="SSF56112">
    <property type="entry name" value="Protein kinase-like (PK-like)"/>
    <property type="match status" value="1"/>
</dbReference>
<keyword evidence="2 10" id="KW-0723">Serine/threonine-protein kinase</keyword>
<proteinExistence type="predicted"/>
<keyword evidence="11" id="KW-1185">Reference proteome</keyword>
<evidence type="ECO:0000256" key="5">
    <source>
        <dbReference type="ARBA" id="ARBA00022777"/>
    </source>
</evidence>
<dbReference type="GO" id="GO:0005524">
    <property type="term" value="F:ATP binding"/>
    <property type="evidence" value="ECO:0007669"/>
    <property type="project" value="UniProtKB-KW"/>
</dbReference>
<dbReference type="AlphaFoldDB" id="A0A3S1E1P4"/>
<dbReference type="PROSITE" id="PS00108">
    <property type="entry name" value="PROTEIN_KINASE_ST"/>
    <property type="match status" value="1"/>
</dbReference>
<sequence length="504" mass="57056">MHFPSKLEPGAILGGRYQIDKWVACGGMSHVYCASDLKLQDKKWAIKETLTVSEQNAKLEEEARLLIRLNHPRLPHIVDFFPPNDEGYTYLVMDFIDGVTLENYIAEINSRLNVEMVLHIAGQICEGLEYLHNYDPPIVYRDLKPSNLMVDQAGNIRFIDFGIARQFKVDQPEDTVKLGTVGFAAPEQYGGKQTDARTDLYSLGALLLYLVTGGQLSEWRPEALQLLRIDAEQNTTNALMKVIQKLLQYEPENRYASVREVRKALQLEIKHTFINRIQNEKSETSRTKVIAVIGVSSGVGTTHTAIMLAYSLSKHFKNVTLLELMDKSNAFSRLQAAAYKSKGSGAASAERTFTIEGVHYYRRPTRMEMLDLISGEDGLVILDLGSDRSKETFEEFLRADLSLVIGSGAEWRFQDILSFCRMSASYSKSKWIYAIPSAPMPVVQHLRKKLGTSRLLPFPHETDPFHPSDESVSVMENVCRTIIGKEKTTRFFKLGFKRMWRGGI</sequence>
<comment type="caution">
    <text evidence="10">The sequence shown here is derived from an EMBL/GenBank/DDBJ whole genome shotgun (WGS) entry which is preliminary data.</text>
</comment>
<dbReference type="PROSITE" id="PS50011">
    <property type="entry name" value="PROTEIN_KINASE_DOM"/>
    <property type="match status" value="1"/>
</dbReference>
<dbReference type="RefSeq" id="WP_127197644.1">
    <property type="nucleotide sequence ID" value="NZ_RZNX01000001.1"/>
</dbReference>
<dbReference type="InterPro" id="IPR011009">
    <property type="entry name" value="Kinase-like_dom_sf"/>
</dbReference>
<keyword evidence="4" id="KW-0547">Nucleotide-binding</keyword>
<dbReference type="InterPro" id="IPR027417">
    <property type="entry name" value="P-loop_NTPase"/>
</dbReference>
<dbReference type="InterPro" id="IPR000719">
    <property type="entry name" value="Prot_kinase_dom"/>
</dbReference>
<keyword evidence="5 10" id="KW-0418">Kinase</keyword>
<evidence type="ECO:0000256" key="3">
    <source>
        <dbReference type="ARBA" id="ARBA00022679"/>
    </source>
</evidence>
<dbReference type="CDD" id="cd14014">
    <property type="entry name" value="STKc_PknB_like"/>
    <property type="match status" value="1"/>
</dbReference>
<feature type="domain" description="Protein kinase" evidence="9">
    <location>
        <begin position="17"/>
        <end position="274"/>
    </location>
</feature>
<comment type="catalytic activity">
    <reaction evidence="8">
        <text>L-seryl-[protein] + ATP = O-phospho-L-seryl-[protein] + ADP + H(+)</text>
        <dbReference type="Rhea" id="RHEA:17989"/>
        <dbReference type="Rhea" id="RHEA-COMP:9863"/>
        <dbReference type="Rhea" id="RHEA-COMP:11604"/>
        <dbReference type="ChEBI" id="CHEBI:15378"/>
        <dbReference type="ChEBI" id="CHEBI:29999"/>
        <dbReference type="ChEBI" id="CHEBI:30616"/>
        <dbReference type="ChEBI" id="CHEBI:83421"/>
        <dbReference type="ChEBI" id="CHEBI:456216"/>
        <dbReference type="EC" id="2.7.11.1"/>
    </reaction>
</comment>
<dbReference type="Gene3D" id="3.30.200.20">
    <property type="entry name" value="Phosphorylase Kinase, domain 1"/>
    <property type="match status" value="1"/>
</dbReference>
<evidence type="ECO:0000313" key="11">
    <source>
        <dbReference type="Proteomes" id="UP000272464"/>
    </source>
</evidence>
<dbReference type="PANTHER" id="PTHR24363">
    <property type="entry name" value="SERINE/THREONINE PROTEIN KINASE"/>
    <property type="match status" value="1"/>
</dbReference>
<dbReference type="EMBL" id="RZNX01000001">
    <property type="protein sequence ID" value="RUT35948.1"/>
    <property type="molecule type" value="Genomic_DNA"/>
</dbReference>
<comment type="catalytic activity">
    <reaction evidence="7">
        <text>L-threonyl-[protein] + ATP = O-phospho-L-threonyl-[protein] + ADP + H(+)</text>
        <dbReference type="Rhea" id="RHEA:46608"/>
        <dbReference type="Rhea" id="RHEA-COMP:11060"/>
        <dbReference type="Rhea" id="RHEA-COMP:11605"/>
        <dbReference type="ChEBI" id="CHEBI:15378"/>
        <dbReference type="ChEBI" id="CHEBI:30013"/>
        <dbReference type="ChEBI" id="CHEBI:30616"/>
        <dbReference type="ChEBI" id="CHEBI:61977"/>
        <dbReference type="ChEBI" id="CHEBI:456216"/>
        <dbReference type="EC" id="2.7.11.1"/>
    </reaction>
</comment>
<evidence type="ECO:0000313" key="10">
    <source>
        <dbReference type="EMBL" id="RUT35948.1"/>
    </source>
</evidence>
<dbReference type="Pfam" id="PF00069">
    <property type="entry name" value="Pkinase"/>
    <property type="match status" value="1"/>
</dbReference>
<gene>
    <name evidence="10" type="ORF">EJP77_02820</name>
</gene>
<dbReference type="Proteomes" id="UP000272464">
    <property type="component" value="Unassembled WGS sequence"/>
</dbReference>
<evidence type="ECO:0000256" key="2">
    <source>
        <dbReference type="ARBA" id="ARBA00022527"/>
    </source>
</evidence>
<evidence type="ECO:0000259" key="9">
    <source>
        <dbReference type="PROSITE" id="PS50011"/>
    </source>
</evidence>
<dbReference type="InterPro" id="IPR008271">
    <property type="entry name" value="Ser/Thr_kinase_AS"/>
</dbReference>
<protein>
    <recommendedName>
        <fullName evidence="1">non-specific serine/threonine protein kinase</fullName>
        <ecNumber evidence="1">2.7.11.1</ecNumber>
    </recommendedName>
</protein>
<evidence type="ECO:0000256" key="8">
    <source>
        <dbReference type="ARBA" id="ARBA00048679"/>
    </source>
</evidence>
<dbReference type="SMART" id="SM00220">
    <property type="entry name" value="S_TKc"/>
    <property type="match status" value="1"/>
</dbReference>
<dbReference type="GO" id="GO:0004674">
    <property type="term" value="F:protein serine/threonine kinase activity"/>
    <property type="evidence" value="ECO:0007669"/>
    <property type="project" value="UniProtKB-KW"/>
</dbReference>
<dbReference type="Gene3D" id="3.40.50.300">
    <property type="entry name" value="P-loop containing nucleotide triphosphate hydrolases"/>
    <property type="match status" value="1"/>
</dbReference>
<dbReference type="OrthoDB" id="9788659at2"/>
<dbReference type="EC" id="2.7.11.1" evidence="1"/>
<dbReference type="PANTHER" id="PTHR24363:SF0">
    <property type="entry name" value="SERINE_THREONINE KINASE LIKE DOMAIN CONTAINING 1"/>
    <property type="match status" value="1"/>
</dbReference>
<keyword evidence="6" id="KW-0067">ATP-binding</keyword>
<evidence type="ECO:0000256" key="6">
    <source>
        <dbReference type="ARBA" id="ARBA00022840"/>
    </source>
</evidence>
<keyword evidence="3" id="KW-0808">Transferase</keyword>
<accession>A0A3S1E1P4</accession>
<reference evidence="10 11" key="1">
    <citation type="submission" date="2018-12" db="EMBL/GenBank/DDBJ databases">
        <authorList>
            <person name="Sun L."/>
            <person name="Chen Z."/>
        </authorList>
    </citation>
    <scope>NUCLEOTIDE SEQUENCE [LARGE SCALE GENOMIC DNA]</scope>
    <source>
        <strain evidence="10 11">3-5-3</strain>
    </source>
</reference>